<comment type="subcellular location">
    <subcellularLocation>
        <location evidence="1">Cell inner membrane</location>
        <topology evidence="1">Multi-pass membrane protein</topology>
    </subcellularLocation>
</comment>
<dbReference type="SUPFAM" id="SSF58104">
    <property type="entry name" value="Methyl-accepting chemotaxis protein (MCP) signaling domain"/>
    <property type="match status" value="1"/>
</dbReference>
<dbReference type="FunFam" id="3.30.450.20:FF:000046">
    <property type="entry name" value="Aerotaxis sensor receptor"/>
    <property type="match status" value="1"/>
</dbReference>
<keyword evidence="5" id="KW-0997">Cell inner membrane</keyword>
<comment type="similarity">
    <text evidence="10">Belongs to the methyl-accepting chemotaxis (MCP) protein family.</text>
</comment>
<evidence type="ECO:0000256" key="3">
    <source>
        <dbReference type="ARBA" id="ARBA00022481"/>
    </source>
</evidence>
<keyword evidence="18" id="KW-1185">Reference proteome</keyword>
<keyword evidence="8 13" id="KW-0472">Membrane</keyword>
<feature type="transmembrane region" description="Helical" evidence="13">
    <location>
        <begin position="153"/>
        <end position="174"/>
    </location>
</feature>
<evidence type="ECO:0000256" key="8">
    <source>
        <dbReference type="ARBA" id="ARBA00023136"/>
    </source>
</evidence>
<gene>
    <name evidence="17" type="ORF">B1A74_03400</name>
</gene>
<keyword evidence="9 11" id="KW-0807">Transducer</keyword>
<dbReference type="SUPFAM" id="SSF55785">
    <property type="entry name" value="PYP-like sensor domain (PAS domain)"/>
    <property type="match status" value="1"/>
</dbReference>
<dbReference type="CDD" id="cd11386">
    <property type="entry name" value="MCP_signal"/>
    <property type="match status" value="1"/>
</dbReference>
<evidence type="ECO:0000256" key="12">
    <source>
        <dbReference type="SAM" id="MobiDB-lite"/>
    </source>
</evidence>
<dbReference type="Gene3D" id="3.30.450.20">
    <property type="entry name" value="PAS domain"/>
    <property type="match status" value="1"/>
</dbReference>
<dbReference type="PROSITE" id="PS50192">
    <property type="entry name" value="T_SNARE"/>
    <property type="match status" value="1"/>
</dbReference>
<evidence type="ECO:0000256" key="11">
    <source>
        <dbReference type="PROSITE-ProRule" id="PRU00284"/>
    </source>
</evidence>
<keyword evidence="2" id="KW-1003">Cell membrane</keyword>
<dbReference type="PROSITE" id="PS50112">
    <property type="entry name" value="PAS"/>
    <property type="match status" value="1"/>
</dbReference>
<dbReference type="RefSeq" id="WP_077243763.1">
    <property type="nucleotide sequence ID" value="NZ_MUZR01000008.1"/>
</dbReference>
<evidence type="ECO:0000256" key="7">
    <source>
        <dbReference type="ARBA" id="ARBA00022989"/>
    </source>
</evidence>
<dbReference type="InterPro" id="IPR000014">
    <property type="entry name" value="PAS"/>
</dbReference>
<dbReference type="InterPro" id="IPR004089">
    <property type="entry name" value="MCPsignal_dom"/>
</dbReference>
<evidence type="ECO:0000256" key="10">
    <source>
        <dbReference type="ARBA" id="ARBA00029447"/>
    </source>
</evidence>
<dbReference type="InterPro" id="IPR035965">
    <property type="entry name" value="PAS-like_dom_sf"/>
</dbReference>
<evidence type="ECO:0000259" key="15">
    <source>
        <dbReference type="PROSITE" id="PS50112"/>
    </source>
</evidence>
<dbReference type="GO" id="GO:0004888">
    <property type="term" value="F:transmembrane signaling receptor activity"/>
    <property type="evidence" value="ECO:0007669"/>
    <property type="project" value="InterPro"/>
</dbReference>
<feature type="transmembrane region" description="Helical" evidence="13">
    <location>
        <begin position="180"/>
        <end position="201"/>
    </location>
</feature>
<dbReference type="OrthoDB" id="9781845at2"/>
<organism evidence="17 18">
    <name type="scientific">Thioalkalivibrio halophilus</name>
    <dbReference type="NCBI Taxonomy" id="252474"/>
    <lineage>
        <taxon>Bacteria</taxon>
        <taxon>Pseudomonadati</taxon>
        <taxon>Pseudomonadota</taxon>
        <taxon>Gammaproteobacteria</taxon>
        <taxon>Chromatiales</taxon>
        <taxon>Ectothiorhodospiraceae</taxon>
        <taxon>Thioalkalivibrio</taxon>
    </lineage>
</organism>
<name>A0A1V3A0K6_9GAMM</name>
<keyword evidence="3" id="KW-0488">Methylation</keyword>
<dbReference type="Gene3D" id="1.10.287.950">
    <property type="entry name" value="Methyl-accepting chemotaxis protein"/>
    <property type="match status" value="1"/>
</dbReference>
<protein>
    <submittedName>
        <fullName evidence="17">Chemotaxis protein</fullName>
    </submittedName>
</protein>
<dbReference type="InterPro" id="IPR013655">
    <property type="entry name" value="PAS_fold_3"/>
</dbReference>
<accession>A0A1V3A0K6</accession>
<dbReference type="PANTHER" id="PTHR32089:SF74">
    <property type="entry name" value="METHYL-ACCEPTING CHEMOTAXIS PROTEIN AER"/>
    <property type="match status" value="1"/>
</dbReference>
<evidence type="ECO:0000256" key="1">
    <source>
        <dbReference type="ARBA" id="ARBA00004429"/>
    </source>
</evidence>
<evidence type="ECO:0000256" key="9">
    <source>
        <dbReference type="ARBA" id="ARBA00023224"/>
    </source>
</evidence>
<keyword evidence="6 13" id="KW-0812">Transmembrane</keyword>
<dbReference type="GO" id="GO:0007165">
    <property type="term" value="P:signal transduction"/>
    <property type="evidence" value="ECO:0007669"/>
    <property type="project" value="UniProtKB-KW"/>
</dbReference>
<evidence type="ECO:0000256" key="5">
    <source>
        <dbReference type="ARBA" id="ARBA00022519"/>
    </source>
</evidence>
<evidence type="ECO:0000256" key="2">
    <source>
        <dbReference type="ARBA" id="ARBA00022475"/>
    </source>
</evidence>
<dbReference type="Pfam" id="PF08447">
    <property type="entry name" value="PAS_3"/>
    <property type="match status" value="1"/>
</dbReference>
<feature type="region of interest" description="Disordered" evidence="12">
    <location>
        <begin position="298"/>
        <end position="325"/>
    </location>
</feature>
<dbReference type="SMART" id="SM00283">
    <property type="entry name" value="MA"/>
    <property type="match status" value="1"/>
</dbReference>
<keyword evidence="7 13" id="KW-1133">Transmembrane helix</keyword>
<keyword evidence="4" id="KW-0145">Chemotaxis</keyword>
<dbReference type="NCBIfam" id="TIGR00229">
    <property type="entry name" value="sensory_box"/>
    <property type="match status" value="1"/>
</dbReference>
<proteinExistence type="inferred from homology"/>
<feature type="domain" description="T-SNARE coiled-coil homology" evidence="16">
    <location>
        <begin position="439"/>
        <end position="501"/>
    </location>
</feature>
<dbReference type="FunFam" id="1.10.287.950:FF:000001">
    <property type="entry name" value="Methyl-accepting chemotaxis sensory transducer"/>
    <property type="match status" value="1"/>
</dbReference>
<reference evidence="17 18" key="1">
    <citation type="submission" date="2017-02" db="EMBL/GenBank/DDBJ databases">
        <title>Genomic diversity within the haloalkaliphilic genus Thioalkalivibrio.</title>
        <authorList>
            <person name="Ahn A.-C."/>
            <person name="Meier-Kolthoff J."/>
            <person name="Overmars L."/>
            <person name="Richter M."/>
            <person name="Woyke T."/>
            <person name="Sorokin D.Y."/>
            <person name="Muyzer G."/>
        </authorList>
    </citation>
    <scope>NUCLEOTIDE SEQUENCE [LARGE SCALE GENOMIC DNA]</scope>
    <source>
        <strain evidence="17 18">HL17</strain>
    </source>
</reference>
<dbReference type="CDD" id="cd00130">
    <property type="entry name" value="PAS"/>
    <property type="match status" value="1"/>
</dbReference>
<dbReference type="PANTHER" id="PTHR32089">
    <property type="entry name" value="METHYL-ACCEPTING CHEMOTAXIS PROTEIN MCPB"/>
    <property type="match status" value="1"/>
</dbReference>
<feature type="compositionally biased region" description="Low complexity" evidence="12">
    <location>
        <begin position="301"/>
        <end position="311"/>
    </location>
</feature>
<comment type="caution">
    <text evidence="17">The sequence shown here is derived from an EMBL/GenBank/DDBJ whole genome shotgun (WGS) entry which is preliminary data.</text>
</comment>
<dbReference type="PROSITE" id="PS50111">
    <property type="entry name" value="CHEMOTAXIS_TRANSDUC_2"/>
    <property type="match status" value="1"/>
</dbReference>
<dbReference type="EMBL" id="MUZR01000008">
    <property type="protein sequence ID" value="OOC10887.1"/>
    <property type="molecule type" value="Genomic_DNA"/>
</dbReference>
<evidence type="ECO:0000313" key="18">
    <source>
        <dbReference type="Proteomes" id="UP000189177"/>
    </source>
</evidence>
<dbReference type="InterPro" id="IPR004090">
    <property type="entry name" value="Chemotax_Me-accpt_rcpt"/>
</dbReference>
<dbReference type="InterPro" id="IPR000727">
    <property type="entry name" value="T_SNARE_dom"/>
</dbReference>
<dbReference type="AlphaFoldDB" id="A0A1V3A0K6"/>
<evidence type="ECO:0000259" key="16">
    <source>
        <dbReference type="PROSITE" id="PS50192"/>
    </source>
</evidence>
<evidence type="ECO:0000256" key="6">
    <source>
        <dbReference type="ARBA" id="ARBA00022692"/>
    </source>
</evidence>
<evidence type="ECO:0000256" key="4">
    <source>
        <dbReference type="ARBA" id="ARBA00022500"/>
    </source>
</evidence>
<evidence type="ECO:0000256" key="13">
    <source>
        <dbReference type="SAM" id="Phobius"/>
    </source>
</evidence>
<dbReference type="GO" id="GO:0052131">
    <property type="term" value="P:positive aerotaxis"/>
    <property type="evidence" value="ECO:0007669"/>
    <property type="project" value="UniProtKB-ARBA"/>
</dbReference>
<evidence type="ECO:0000259" key="14">
    <source>
        <dbReference type="PROSITE" id="PS50111"/>
    </source>
</evidence>
<dbReference type="PRINTS" id="PR00260">
    <property type="entry name" value="CHEMTRNSDUCR"/>
</dbReference>
<feature type="domain" description="PAS" evidence="15">
    <location>
        <begin position="25"/>
        <end position="60"/>
    </location>
</feature>
<sequence length="529" mass="56829">MKKNLPVTQREVDYPESANILSTTNLKGAITYVNPDFLRISGFEHEELIGKNHNVIRHPDMPPAAFADLWNTIKSGRSWMGMVKNRCKNGDHYWVSAYVTPVMRDGQVIEYQSVRTKPRREHVEAAERVYADLMQERTPLALRLPRMGIKTRALASIAGGLAAGLGVAATFTGLTAPSAAVIAASGLVVGGGLAWNGLSPLCNAVARARRLTGNPVSQYIYTGRMDEAGELEFAMRMLEAEAGAVVGRMGDAAEQLGETAEGLTAAVNESRSACDRQQQETEEVASATNQMVNSVQDVARSAQSTADAADQTDSEAREGQEIVQKSTRSIETLGEEVARGAAVMSELGEESEKISSVLDVIRGIAEQTNLLALNAAIEAARAGEQGRGFAVVADEVRTLASRTQNSTSEIQAMIERLQDRARAASEVMNQSHEQARASVDQARRAAESLTHITEGIARIRDMSNQIAAAVEEQGTAGGEINRGVETIRSAADTTATRAGDSHGAARSVSELAAGLQNLSRQFWEQRRQG</sequence>
<feature type="domain" description="Methyl-accepting transducer" evidence="14">
    <location>
        <begin position="252"/>
        <end position="488"/>
    </location>
</feature>
<dbReference type="GO" id="GO:0005886">
    <property type="term" value="C:plasma membrane"/>
    <property type="evidence" value="ECO:0007669"/>
    <property type="project" value="UniProtKB-SubCell"/>
</dbReference>
<dbReference type="Pfam" id="PF00015">
    <property type="entry name" value="MCPsignal"/>
    <property type="match status" value="1"/>
</dbReference>
<evidence type="ECO:0000313" key="17">
    <source>
        <dbReference type="EMBL" id="OOC10887.1"/>
    </source>
</evidence>
<dbReference type="Proteomes" id="UP000189177">
    <property type="component" value="Unassembled WGS sequence"/>
</dbReference>
<dbReference type="STRING" id="252474.B1A74_03400"/>